<dbReference type="PROSITE" id="PS51257">
    <property type="entry name" value="PROKAR_LIPOPROTEIN"/>
    <property type="match status" value="1"/>
</dbReference>
<evidence type="ECO:0000256" key="1">
    <source>
        <dbReference type="SAM" id="MobiDB-lite"/>
    </source>
</evidence>
<evidence type="ECO:0000313" key="3">
    <source>
        <dbReference type="EMBL" id="MBB5711274.1"/>
    </source>
</evidence>
<feature type="signal peptide" evidence="2">
    <location>
        <begin position="1"/>
        <end position="21"/>
    </location>
</feature>
<reference evidence="3 4" key="1">
    <citation type="submission" date="2020-08" db="EMBL/GenBank/DDBJ databases">
        <title>Genomic Encyclopedia of Type Strains, Phase IV (KMG-IV): sequencing the most valuable type-strain genomes for metagenomic binning, comparative biology and taxonomic classification.</title>
        <authorList>
            <person name="Goeker M."/>
        </authorList>
    </citation>
    <scope>NUCLEOTIDE SEQUENCE [LARGE SCALE GENOMIC DNA]</scope>
    <source>
        <strain evidence="3 4">DSM 26736</strain>
    </source>
</reference>
<dbReference type="EMBL" id="JACIJF010000006">
    <property type="protein sequence ID" value="MBB5711274.1"/>
    <property type="molecule type" value="Genomic_DNA"/>
</dbReference>
<accession>A0A840YEL1</accession>
<keyword evidence="4" id="KW-1185">Reference proteome</keyword>
<dbReference type="RefSeq" id="WP_184087939.1">
    <property type="nucleotide sequence ID" value="NZ_JACIJF010000006.1"/>
</dbReference>
<name>A0A840YEL1_9SPHN</name>
<feature type="region of interest" description="Disordered" evidence="1">
    <location>
        <begin position="221"/>
        <end position="243"/>
    </location>
</feature>
<evidence type="ECO:0000256" key="2">
    <source>
        <dbReference type="SAM" id="SignalP"/>
    </source>
</evidence>
<sequence length="243" mass="26002">MSRIVARLCLLTLPLVAAACAERVKPPVAPPFMALPPMPGPKPTPPASSAPNLVLPPKLADGSYATPNRSLSGAGTVWHFRVALNVAALGCDDAAHSVANAYNSLIRTRSARFDESYKALTTQYGSLNTLDVAMTRLYNYFAQPPAQPGFCAAARQVLAEVPAVPDAEFPVFAAKAMQRLEQPFLDFYGAYEKYLADLARWANAFGKVQVTTGYVRVEELTPPPEPVAPAAPTAPVQAPEIRP</sequence>
<evidence type="ECO:0000313" key="4">
    <source>
        <dbReference type="Proteomes" id="UP000527143"/>
    </source>
</evidence>
<organism evidence="3 4">
    <name type="scientific">Sphingomonas xinjiangensis</name>
    <dbReference type="NCBI Taxonomy" id="643568"/>
    <lineage>
        <taxon>Bacteria</taxon>
        <taxon>Pseudomonadati</taxon>
        <taxon>Pseudomonadota</taxon>
        <taxon>Alphaproteobacteria</taxon>
        <taxon>Sphingomonadales</taxon>
        <taxon>Sphingomonadaceae</taxon>
        <taxon>Sphingomonas</taxon>
    </lineage>
</organism>
<dbReference type="Proteomes" id="UP000527143">
    <property type="component" value="Unassembled WGS sequence"/>
</dbReference>
<protein>
    <submittedName>
        <fullName evidence="3">Uncharacterized protein</fullName>
    </submittedName>
</protein>
<feature type="compositionally biased region" description="Low complexity" evidence="1">
    <location>
        <begin position="230"/>
        <end position="243"/>
    </location>
</feature>
<dbReference type="AlphaFoldDB" id="A0A840YEL1"/>
<comment type="caution">
    <text evidence="3">The sequence shown here is derived from an EMBL/GenBank/DDBJ whole genome shotgun (WGS) entry which is preliminary data.</text>
</comment>
<proteinExistence type="predicted"/>
<gene>
    <name evidence="3" type="ORF">FHT02_002515</name>
</gene>
<feature type="chain" id="PRO_5032561722" evidence="2">
    <location>
        <begin position="22"/>
        <end position="243"/>
    </location>
</feature>
<keyword evidence="2" id="KW-0732">Signal</keyword>